<dbReference type="Gene3D" id="3.90.650.10">
    <property type="entry name" value="PurM-like C-terminal domain"/>
    <property type="match status" value="2"/>
</dbReference>
<dbReference type="AlphaFoldDB" id="A0A4Q4KRH5"/>
<dbReference type="GO" id="GO:0006189">
    <property type="term" value="P:'de novo' IMP biosynthetic process"/>
    <property type="evidence" value="ECO:0007669"/>
    <property type="project" value="InterPro"/>
</dbReference>
<proteinExistence type="predicted"/>
<protein>
    <recommendedName>
        <fullName evidence="6">Phosphoribosylformylglycinamidine synthase</fullName>
    </recommendedName>
</protein>
<dbReference type="Pfam" id="PF02769">
    <property type="entry name" value="AIRS_C"/>
    <property type="match status" value="1"/>
</dbReference>
<dbReference type="Proteomes" id="UP000293952">
    <property type="component" value="Unassembled WGS sequence"/>
</dbReference>
<evidence type="ECO:0008006" key="6">
    <source>
        <dbReference type="Google" id="ProtNLM"/>
    </source>
</evidence>
<dbReference type="InterPro" id="IPR036676">
    <property type="entry name" value="PurM-like_C_sf"/>
</dbReference>
<evidence type="ECO:0000313" key="4">
    <source>
        <dbReference type="EMBL" id="RYM36017.1"/>
    </source>
</evidence>
<dbReference type="SUPFAM" id="SSF56042">
    <property type="entry name" value="PurM C-terminal domain-like"/>
    <property type="match status" value="1"/>
</dbReference>
<feature type="domain" description="PurM-like C-terminal" evidence="3">
    <location>
        <begin position="446"/>
        <end position="583"/>
    </location>
</feature>
<evidence type="ECO:0000313" key="5">
    <source>
        <dbReference type="Proteomes" id="UP000293952"/>
    </source>
</evidence>
<organism evidence="4 5">
    <name type="scientific">Brumimicrobium glaciale</name>
    <dbReference type="NCBI Taxonomy" id="200475"/>
    <lineage>
        <taxon>Bacteria</taxon>
        <taxon>Pseudomonadati</taxon>
        <taxon>Bacteroidota</taxon>
        <taxon>Flavobacteriia</taxon>
        <taxon>Flavobacteriales</taxon>
        <taxon>Crocinitomicaceae</taxon>
        <taxon>Brumimicrobium</taxon>
    </lineage>
</organism>
<dbReference type="EMBL" id="SETE01000001">
    <property type="protein sequence ID" value="RYM36017.1"/>
    <property type="molecule type" value="Genomic_DNA"/>
</dbReference>
<keyword evidence="5" id="KW-1185">Reference proteome</keyword>
<dbReference type="InterPro" id="IPR036921">
    <property type="entry name" value="PurM-like_N_sf"/>
</dbReference>
<evidence type="ECO:0000256" key="1">
    <source>
        <dbReference type="ARBA" id="ARBA00022490"/>
    </source>
</evidence>
<dbReference type="InterPro" id="IPR016188">
    <property type="entry name" value="PurM-like_N"/>
</dbReference>
<dbReference type="GO" id="GO:0004642">
    <property type="term" value="F:phosphoribosylformylglycinamidine synthase activity"/>
    <property type="evidence" value="ECO:0007669"/>
    <property type="project" value="InterPro"/>
</dbReference>
<dbReference type="RefSeq" id="WP_130092382.1">
    <property type="nucleotide sequence ID" value="NZ_SETE01000001.1"/>
</dbReference>
<reference evidence="4 5" key="1">
    <citation type="submission" date="2019-02" db="EMBL/GenBank/DDBJ databases">
        <title>Genome sequence of the sea-ice species Brumimicrobium glaciale.</title>
        <authorList>
            <person name="Bowman J.P."/>
        </authorList>
    </citation>
    <scope>NUCLEOTIDE SEQUENCE [LARGE SCALE GENOMIC DNA]</scope>
    <source>
        <strain evidence="4 5">IC156</strain>
    </source>
</reference>
<evidence type="ECO:0000259" key="2">
    <source>
        <dbReference type="Pfam" id="PF00586"/>
    </source>
</evidence>
<dbReference type="OrthoDB" id="9804441at2"/>
<dbReference type="InterPro" id="IPR010918">
    <property type="entry name" value="PurM-like_C_dom"/>
</dbReference>
<accession>A0A4Q4KRH5</accession>
<dbReference type="PANTHER" id="PTHR43555:SF1">
    <property type="entry name" value="PHOSPHORIBOSYLFORMYLGLYCINAMIDINE SYNTHASE SUBUNIT PURL"/>
    <property type="match status" value="1"/>
</dbReference>
<comment type="caution">
    <text evidence="4">The sequence shown here is derived from an EMBL/GenBank/DDBJ whole genome shotgun (WGS) entry which is preliminary data.</text>
</comment>
<dbReference type="Pfam" id="PF00586">
    <property type="entry name" value="AIRS"/>
    <property type="match status" value="1"/>
</dbReference>
<feature type="domain" description="PurM-like N-terminal" evidence="2">
    <location>
        <begin position="310"/>
        <end position="431"/>
    </location>
</feature>
<dbReference type="PANTHER" id="PTHR43555">
    <property type="entry name" value="PHOSPHORIBOSYLFORMYLGLYCINAMIDINE SYNTHASE SUBUNIT PURL"/>
    <property type="match status" value="1"/>
</dbReference>
<dbReference type="CDD" id="cd02204">
    <property type="entry name" value="PurL_repeat2"/>
    <property type="match status" value="1"/>
</dbReference>
<dbReference type="InterPro" id="IPR010074">
    <property type="entry name" value="PRibForGlyAmidine_synth_PurL"/>
</dbReference>
<name>A0A4Q4KRH5_9FLAO</name>
<evidence type="ECO:0000259" key="3">
    <source>
        <dbReference type="Pfam" id="PF02769"/>
    </source>
</evidence>
<sequence length="610" mass="67066">MESTIQQEATLEEAKELGLTKDDFELIKKTLGRTPNITETNIYGTMWSGSFSLIHIEKWIKTLPNIDKDGGIIDLGEDIGCVLNASTLNQSQSSETNHKSGLNFDTIAQINSFRFGTIENNASKKSLTEAIKAISDSANTSKITSLEGDVFFDNSFNSTSIVNTFSVGIINSKKKGDTSGTENHLQTLDFCSEKVIKDICAKFDLKADQFSVETDLKSIRYYNNKVLIANLPIDSLIKVNEDIVGDEKITAPAYFQESKAFNINDVKEPEDLKEVADFLLKQPNIASKRWINNHFNTLKRTGANIGKPLSDAGMVHIEDTNRGLAITVGGNPRYIKADPQIGTSIAVAEAARNIVCSGGEPKAISTCFNFGNPNNPETSWHFTNSIRGMSAACEKFKTPVINKKVSFQDQSIIDGEEVSISPIPTIGMVGLLEDKKKAMSLDFKTKGDLIFIIGEAVECIASSEYLYAYHGVKASPAPHFNMDKEYKLQEVIKSLIKKDLVNAAHDCSVGGIFITLSEMAIPNELGFDIVTDAEIREDAFLFGESTGRVLVGVNEVSEEEFIEFMMNSGINFTLLGHVTQGKLVVDDDHFGFIQEAKKSYNSALEKLIES</sequence>
<keyword evidence="1" id="KW-0963">Cytoplasm</keyword>
<gene>
    <name evidence="4" type="ORF">ERX46_03195</name>
</gene>
<dbReference type="Gene3D" id="3.30.1330.10">
    <property type="entry name" value="PurM-like, N-terminal domain"/>
    <property type="match status" value="2"/>
</dbReference>
<dbReference type="SUPFAM" id="SSF55326">
    <property type="entry name" value="PurM N-terminal domain-like"/>
    <property type="match status" value="2"/>
</dbReference>